<reference evidence="4 5" key="1">
    <citation type="submission" date="2017-07" db="EMBL/GenBank/DDBJ databases">
        <title>Prevalence of linear plasmids in Cutibacterium (Propionibacterium) acnes isolates obtained from prostatic tissue.</title>
        <authorList>
            <person name="Davidsson S."/>
            <person name="Carlsson J."/>
            <person name="Molling P."/>
            <person name="Andren O."/>
            <person name="Andersson S.-O."/>
            <person name="Brzuszkiewicz E."/>
            <person name="Poehlein A."/>
            <person name="Al-Zeer M."/>
            <person name="Brinkmann V."/>
            <person name="Scavenius C."/>
            <person name="Nazipi S."/>
            <person name="Soderquist B."/>
            <person name="Bruggemann H."/>
        </authorList>
    </citation>
    <scope>NUCLEOTIDE SEQUENCE [LARGE SCALE GENOMIC DNA]</scope>
    <source>
        <strain evidence="4 5">DSM 753</strain>
    </source>
</reference>
<dbReference type="Proteomes" id="UP000220611">
    <property type="component" value="Unassembled WGS sequence"/>
</dbReference>
<sequence>MRKLKLWIVASASVLLLNLSSCASSSTTSSVAEPVYTEKVTLSFMASQDWVQDAELDLARQFDEKTGIGVNYQIFPSSQYNNLLMTKLNTGECPDIFAAQSGKFDIKSQYCVEKNAIDLSNTKWASRTEPLAAAELSVDGRLYGQPTQDVSAVWALGYNKKIFEELNLAVPQSYSEFLQVCSAIQASGITPIYECLSDGWHHTLWFIESCIVQEKIEPGYQDKLNANTANFSDNKIFLQILQQIQEMVDLGYWGEGYISNTYSGAPTAIASGEYAMVVYNQGLGEEVHTINSDIAVDDIGYFVLPLADNQTLNVNPAGPARFIYSGTQHLDEALDYLDFLASQESLAYLTEHVPKYNKLPFDNAPQTYTSSIEEFYSQYTESLVVYQTSVKYVNPQWTEIGVDLTKMLTGEICAEQVLENIDRRRAEQANIANDPGW</sequence>
<gene>
    <name evidence="4" type="ORF">CH238_08720</name>
</gene>
<evidence type="ECO:0000256" key="3">
    <source>
        <dbReference type="SAM" id="SignalP"/>
    </source>
</evidence>
<keyword evidence="3" id="KW-0732">Signal</keyword>
<dbReference type="Gene3D" id="3.40.190.10">
    <property type="entry name" value="Periplasmic binding protein-like II"/>
    <property type="match status" value="2"/>
</dbReference>
<evidence type="ECO:0000313" key="5">
    <source>
        <dbReference type="Proteomes" id="UP000220611"/>
    </source>
</evidence>
<evidence type="ECO:0000256" key="1">
    <source>
        <dbReference type="ARBA" id="ARBA00008520"/>
    </source>
</evidence>
<comment type="similarity">
    <text evidence="1">Belongs to the bacterial solute-binding protein 1 family.</text>
</comment>
<dbReference type="InterPro" id="IPR050490">
    <property type="entry name" value="Bact_solute-bd_prot1"/>
</dbReference>
<keyword evidence="5" id="KW-1185">Reference proteome</keyword>
<evidence type="ECO:0008006" key="6">
    <source>
        <dbReference type="Google" id="ProtNLM"/>
    </source>
</evidence>
<dbReference type="EMBL" id="NOXF01000006">
    <property type="protein sequence ID" value="PEQ24268.1"/>
    <property type="molecule type" value="Genomic_DNA"/>
</dbReference>
<dbReference type="AlphaFoldDB" id="A0A855A4Y0"/>
<keyword evidence="2" id="KW-0813">Transport</keyword>
<proteinExistence type="inferred from homology"/>
<comment type="caution">
    <text evidence="4">The sequence shown here is derived from an EMBL/GenBank/DDBJ whole genome shotgun (WGS) entry which is preliminary data.</text>
</comment>
<feature type="chain" id="PRO_5039194272" description="ABC transporter, solute-binding protein" evidence="3">
    <location>
        <begin position="26"/>
        <end position="437"/>
    </location>
</feature>
<dbReference type="SUPFAM" id="SSF53850">
    <property type="entry name" value="Periplasmic binding protein-like II"/>
    <property type="match status" value="1"/>
</dbReference>
<name>A0A855A4Y0_9FIRM</name>
<evidence type="ECO:0000313" key="4">
    <source>
        <dbReference type="EMBL" id="PEQ24268.1"/>
    </source>
</evidence>
<dbReference type="InterPro" id="IPR006059">
    <property type="entry name" value="SBP"/>
</dbReference>
<feature type="signal peptide" evidence="3">
    <location>
        <begin position="1"/>
        <end position="25"/>
    </location>
</feature>
<organism evidence="4 5">
    <name type="scientific">[Clostridium] leptum DSM 753</name>
    <dbReference type="NCBI Taxonomy" id="428125"/>
    <lineage>
        <taxon>Bacteria</taxon>
        <taxon>Bacillati</taxon>
        <taxon>Bacillota</taxon>
        <taxon>Clostridia</taxon>
        <taxon>Eubacteriales</taxon>
        <taxon>Oscillospiraceae</taxon>
        <taxon>Oscillospiraceae incertae sedis</taxon>
    </lineage>
</organism>
<dbReference type="PANTHER" id="PTHR43649">
    <property type="entry name" value="ARABINOSE-BINDING PROTEIN-RELATED"/>
    <property type="match status" value="1"/>
</dbReference>
<dbReference type="OrthoDB" id="9798191at2"/>
<dbReference type="PANTHER" id="PTHR43649:SF29">
    <property type="entry name" value="OSMOPROTECTIVE COMPOUNDS-BINDING PROTEIN GGTB"/>
    <property type="match status" value="1"/>
</dbReference>
<protein>
    <recommendedName>
        <fullName evidence="6">ABC transporter, solute-binding protein</fullName>
    </recommendedName>
</protein>
<dbReference type="Pfam" id="PF01547">
    <property type="entry name" value="SBP_bac_1"/>
    <property type="match status" value="1"/>
</dbReference>
<accession>A0A855A4Y0</accession>
<evidence type="ECO:0000256" key="2">
    <source>
        <dbReference type="ARBA" id="ARBA00022448"/>
    </source>
</evidence>